<feature type="compositionally biased region" description="Low complexity" evidence="2">
    <location>
        <begin position="1180"/>
        <end position="1193"/>
    </location>
</feature>
<dbReference type="RefSeq" id="YP_009620583.1">
    <property type="nucleotide sequence ID" value="NC_042090.1"/>
</dbReference>
<reference evidence="5" key="1">
    <citation type="submission" date="2017-10" db="EMBL/GenBank/DDBJ databases">
        <title>Isolation and characterization of a group of new proteus bacteriophages.</title>
        <authorList>
            <person name="Kozlova Y.N."/>
            <person name="Morozova V.V."/>
            <person name="Babkin I.V."/>
            <person name="Tikunova N.V."/>
            <person name="Bokovaya O.V."/>
            <person name="Shedko E.D."/>
        </authorList>
    </citation>
    <scope>NUCLEOTIDE SEQUENCE [LARGE SCALE GENOMIC DNA]</scope>
</reference>
<feature type="domain" description="Tape measure protein PB2 N-terminal" evidence="3">
    <location>
        <begin position="2"/>
        <end position="76"/>
    </location>
</feature>
<dbReference type="EMBL" id="MG030347">
    <property type="protein sequence ID" value="ATW69899.1"/>
    <property type="molecule type" value="Genomic_DNA"/>
</dbReference>
<sequence length="1232" mass="133310">MASDKVIRELVVEIKQKGSAKAAKDVQQLAKALEDASAGAELANNEFSQMAKQLVLIERAGNKAGQTLSNIKIPGMDKITGVMEKMVRAIERVELAIDNASDASKVGMQTIANQVNKAENNIVASADRSTDAIKDMGREIKIAGDKAKLSDKDFRRFIRSVGDTSGAARGATRDFAALSMVTGKLPMLYGMIASNVFALGQAFRMAKLGEQTARLQKIGIALGAQTGTPVQVLANSLVEATNGALSFENAMEKAVKASQYGFDSDQLKTIGMIASRQAAAGFTSTDDAINRIMEGTAKLNSASLDGAGLTFRLVDAYSAYATKLNEINPAIQANSQNLTTNQKKMAILDAMVKQSTDNYGKLDDAIKSASNYERLTASLEGAGKRFLTVVADHFLPAVEMIETALNAQPVALANSLKALEESSKKASSSDVNANLTLAYNTSDEILKLTKEIRLEEERLNDAIAKRNKLDNANPLMRDFQLTKFYQEIKSYTGINVGLDSQTRALIDQAHDTEIAFRKSTNALESYEEAMQSAKNTAAQLHRSLSEAFGKEFADMIVMLESDIPGQQGLDKMFNAELLEAISPALKDITQSSKDMKTNISEAFADVSNPAKIQAGITSIKTALDAVSLGTQLVGDKFGIVAEKAGLTVGVLDTIKAQLTSLKTLQGLMDSDNANALSDAKELYNYALQTRNSAGVSAKRSEIAQRDLQTKLNTLRAEQEIAATEADRKSLASQANAIEAQIYDLKTQQILSQQKMNKESKFIADYETRMLLLKNRSFTEDQLAIKLKMDDLDIAKQKVQFYTGNIKKQKELNDAILEEVQIQRDLDKLGQSYINKLMVNETSRKFAILEAQALSDVEGGVLAVLKAKQELDDYMNSLNGWEADTEQVLKYKNAIEVAQMQLDRLNEERERGFRNAPSSLLGGTYNTTYGMSDDQKSMQEMQNKQDAYANALSNLRSINQEAADLATNLGNTINAVMLYAEGSLDTVGMISAGMQLVSSGIAMATKQQVSAIDNAIKAEQARDGKSEESKNKIKKLEAEKVKIQQDAAKKQILIQTAMAVMNAANAVPYPWSIPLMVAAAAAGMMAYSQASNPVSPSIDAGGSQTGYLRLGKRDNNVDVSKGANAGEAKYMAGDRGTGNMQNFIPRAAGGLMLPGVGYQLNEKGVEFKSPVVPTRVDRNDNSSNNSSQSSSGGNTFIIQAMDSESFSSFLTRHGESVALTIEAQLNNEGKTLY</sequence>
<keyword evidence="5" id="KW-1185">Reference proteome</keyword>
<evidence type="ECO:0000313" key="4">
    <source>
        <dbReference type="EMBL" id="ATW69899.1"/>
    </source>
</evidence>
<evidence type="ECO:0000313" key="5">
    <source>
        <dbReference type="Proteomes" id="UP000241842"/>
    </source>
</evidence>
<feature type="coiled-coil region" evidence="1">
    <location>
        <begin position="516"/>
        <end position="543"/>
    </location>
</feature>
<protein>
    <submittedName>
        <fullName evidence="4">Pore-forming tail tip protein</fullName>
    </submittedName>
</protein>
<evidence type="ECO:0000256" key="2">
    <source>
        <dbReference type="SAM" id="MobiDB-lite"/>
    </source>
</evidence>
<accession>A0A2H4PRG4</accession>
<name>A0A2H4PRG4_9CAUD</name>
<feature type="coiled-coil region" evidence="1">
    <location>
        <begin position="863"/>
        <end position="914"/>
    </location>
</feature>
<evidence type="ECO:0000256" key="1">
    <source>
        <dbReference type="SAM" id="Coils"/>
    </source>
</evidence>
<dbReference type="Pfam" id="PF24164">
    <property type="entry name" value="TMP_N"/>
    <property type="match status" value="1"/>
</dbReference>
<feature type="region of interest" description="Disordered" evidence="2">
    <location>
        <begin position="1168"/>
        <end position="1193"/>
    </location>
</feature>
<organism evidence="4 5">
    <name type="scientific">Proteus phage PM135</name>
    <dbReference type="NCBI Taxonomy" id="2048008"/>
    <lineage>
        <taxon>Viruses</taxon>
        <taxon>Duplodnaviria</taxon>
        <taxon>Heunggongvirae</taxon>
        <taxon>Uroviricota</taxon>
        <taxon>Caudoviricetes</taxon>
        <taxon>Demerecviridae</taxon>
        <taxon>Novosibvirus</taxon>
        <taxon>Novosibvirus PM135</taxon>
    </lineage>
</organism>
<dbReference type="KEGG" id="vg:40097236"/>
<keyword evidence="1" id="KW-0175">Coiled coil</keyword>
<dbReference type="Proteomes" id="UP000241842">
    <property type="component" value="Segment"/>
</dbReference>
<proteinExistence type="predicted"/>
<dbReference type="InterPro" id="IPR056207">
    <property type="entry name" value="TMP_PB2_N"/>
</dbReference>
<evidence type="ECO:0000259" key="3">
    <source>
        <dbReference type="Pfam" id="PF24164"/>
    </source>
</evidence>
<feature type="coiled-coil region" evidence="1">
    <location>
        <begin position="697"/>
        <end position="740"/>
    </location>
</feature>
<feature type="coiled-coil region" evidence="1">
    <location>
        <begin position="445"/>
        <end position="472"/>
    </location>
</feature>
<feature type="coiled-coil region" evidence="1">
    <location>
        <begin position="1025"/>
        <end position="1052"/>
    </location>
</feature>
<dbReference type="GeneID" id="40097236"/>